<feature type="non-terminal residue" evidence="2">
    <location>
        <position position="21"/>
    </location>
</feature>
<dbReference type="Proteomes" id="UP000032702">
    <property type="component" value="Unassembled WGS sequence"/>
</dbReference>
<evidence type="ECO:0000313" key="3">
    <source>
        <dbReference type="Proteomes" id="UP000032702"/>
    </source>
</evidence>
<accession>Q08MW4</accession>
<sequence>MSSRSNSSPSSLFGEPNVVGY</sequence>
<protein>
    <submittedName>
        <fullName evidence="2">Uncharacterized protein</fullName>
    </submittedName>
</protein>
<evidence type="ECO:0000313" key="2">
    <source>
        <dbReference type="EMBL" id="EAU61820.1"/>
    </source>
</evidence>
<comment type="caution">
    <text evidence="2">The sequence shown here is derived from an EMBL/GenBank/DDBJ whole genome shotgun (WGS) entry which is preliminary data.</text>
</comment>
<proteinExistence type="predicted"/>
<dbReference type="EMBL" id="AAMD01000323">
    <property type="protein sequence ID" value="EAU61820.1"/>
    <property type="molecule type" value="Genomic_DNA"/>
</dbReference>
<organism evidence="2 3">
    <name type="scientific">Stigmatella aurantiaca (strain DW4/3-1)</name>
    <dbReference type="NCBI Taxonomy" id="378806"/>
    <lineage>
        <taxon>Bacteria</taxon>
        <taxon>Pseudomonadati</taxon>
        <taxon>Myxococcota</taxon>
        <taxon>Myxococcia</taxon>
        <taxon>Myxococcales</taxon>
        <taxon>Cystobacterineae</taxon>
        <taxon>Archangiaceae</taxon>
        <taxon>Stigmatella</taxon>
    </lineage>
</organism>
<feature type="region of interest" description="Disordered" evidence="1">
    <location>
        <begin position="1"/>
        <end position="21"/>
    </location>
</feature>
<dbReference type="AlphaFoldDB" id="Q08MW4"/>
<evidence type="ECO:0000256" key="1">
    <source>
        <dbReference type="SAM" id="MobiDB-lite"/>
    </source>
</evidence>
<feature type="compositionally biased region" description="Low complexity" evidence="1">
    <location>
        <begin position="1"/>
        <end position="11"/>
    </location>
</feature>
<name>Q08MW4_STIAD</name>
<gene>
    <name evidence="2" type="ORF">STIAU_6675</name>
</gene>
<reference evidence="2 3" key="1">
    <citation type="submission" date="2006-04" db="EMBL/GenBank/DDBJ databases">
        <authorList>
            <person name="Nierman W.C."/>
        </authorList>
    </citation>
    <scope>NUCLEOTIDE SEQUENCE [LARGE SCALE GENOMIC DNA]</scope>
    <source>
        <strain evidence="2 3">DW4/3-1</strain>
    </source>
</reference>